<evidence type="ECO:0000313" key="2">
    <source>
        <dbReference type="EMBL" id="HIS75708.1"/>
    </source>
</evidence>
<organism evidence="2 3">
    <name type="scientific">Candidatus Merdivicinus excrementipullorum</name>
    <dbReference type="NCBI Taxonomy" id="2840867"/>
    <lineage>
        <taxon>Bacteria</taxon>
        <taxon>Bacillati</taxon>
        <taxon>Bacillota</taxon>
        <taxon>Clostridia</taxon>
        <taxon>Eubacteriales</taxon>
        <taxon>Oscillospiraceae</taxon>
        <taxon>Oscillospiraceae incertae sedis</taxon>
        <taxon>Candidatus Merdivicinus</taxon>
    </lineage>
</organism>
<dbReference type="EMBL" id="DVJP01000023">
    <property type="protein sequence ID" value="HIS75708.1"/>
    <property type="molecule type" value="Genomic_DNA"/>
</dbReference>
<comment type="caution">
    <text evidence="2">The sequence shown here is derived from an EMBL/GenBank/DDBJ whole genome shotgun (WGS) entry which is preliminary data.</text>
</comment>
<evidence type="ECO:0000313" key="3">
    <source>
        <dbReference type="Proteomes" id="UP000824002"/>
    </source>
</evidence>
<proteinExistence type="predicted"/>
<dbReference type="Proteomes" id="UP000824002">
    <property type="component" value="Unassembled WGS sequence"/>
</dbReference>
<dbReference type="PANTHER" id="PTHR42702:SF1">
    <property type="entry name" value="REGULATORY PROTEIN FOR BETA-LACTAMASE"/>
    <property type="match status" value="1"/>
</dbReference>
<reference evidence="2" key="1">
    <citation type="submission" date="2020-10" db="EMBL/GenBank/DDBJ databases">
        <authorList>
            <person name="Gilroy R."/>
        </authorList>
    </citation>
    <scope>NUCLEOTIDE SEQUENCE</scope>
    <source>
        <strain evidence="2">CHK199-13235</strain>
    </source>
</reference>
<dbReference type="SUPFAM" id="SSF101386">
    <property type="entry name" value="all-alpha NTP pyrophosphatases"/>
    <property type="match status" value="1"/>
</dbReference>
<dbReference type="Gene3D" id="1.10.287.1080">
    <property type="entry name" value="MazG-like"/>
    <property type="match status" value="1"/>
</dbReference>
<evidence type="ECO:0000259" key="1">
    <source>
        <dbReference type="Pfam" id="PF03819"/>
    </source>
</evidence>
<gene>
    <name evidence="2" type="ORF">IAB51_02760</name>
</gene>
<feature type="domain" description="NTP pyrophosphohydrolase MazG-like" evidence="1">
    <location>
        <begin position="24"/>
        <end position="80"/>
    </location>
</feature>
<reference evidence="2" key="2">
    <citation type="journal article" date="2021" name="PeerJ">
        <title>Extensive microbial diversity within the chicken gut microbiome revealed by metagenomics and culture.</title>
        <authorList>
            <person name="Gilroy R."/>
            <person name="Ravi A."/>
            <person name="Getino M."/>
            <person name="Pursley I."/>
            <person name="Horton D.L."/>
            <person name="Alikhan N.F."/>
            <person name="Baker D."/>
            <person name="Gharbi K."/>
            <person name="Hall N."/>
            <person name="Watson M."/>
            <person name="Adriaenssens E.M."/>
            <person name="Foster-Nyarko E."/>
            <person name="Jarju S."/>
            <person name="Secka A."/>
            <person name="Antonio M."/>
            <person name="Oren A."/>
            <person name="Chaudhuri R.R."/>
            <person name="La Ragione R."/>
            <person name="Hildebrand F."/>
            <person name="Pallen M.J."/>
        </authorList>
    </citation>
    <scope>NUCLEOTIDE SEQUENCE</scope>
    <source>
        <strain evidence="2">CHK199-13235</strain>
    </source>
</reference>
<dbReference type="Pfam" id="PF03819">
    <property type="entry name" value="MazG"/>
    <property type="match status" value="1"/>
</dbReference>
<name>A0A9D1FLL5_9FIRM</name>
<dbReference type="InterPro" id="IPR004518">
    <property type="entry name" value="MazG-like_dom"/>
</dbReference>
<accession>A0A9D1FLL5</accession>
<sequence length="102" mass="11790">MTVGYLQEYIRAKDYKPELVKDYYLKLAEESGELARAIRKGLRPSEEGQIKETIEEELWDVIYYALAIANCYDIDLEQVIPQKEALNNQKYQTGISFAPPAK</sequence>
<dbReference type="PANTHER" id="PTHR42702">
    <property type="entry name" value="NUCLEOTIDE PYROPHOSPHOHYDROLASE"/>
    <property type="match status" value="1"/>
</dbReference>
<protein>
    <recommendedName>
        <fullName evidence="1">NTP pyrophosphohydrolase MazG-like domain-containing protein</fullName>
    </recommendedName>
</protein>
<dbReference type="AlphaFoldDB" id="A0A9D1FLL5"/>